<dbReference type="Proteomes" id="UP000033451">
    <property type="component" value="Unassembled WGS sequence"/>
</dbReference>
<evidence type="ECO:0000313" key="4">
    <source>
        <dbReference type="Proteomes" id="UP000033451"/>
    </source>
</evidence>
<gene>
    <name evidence="3" type="ORF">RR49_00145</name>
</gene>
<dbReference type="GO" id="GO:0046491">
    <property type="term" value="P:L-methylmalonyl-CoA metabolic process"/>
    <property type="evidence" value="ECO:0007669"/>
    <property type="project" value="TreeGrafter"/>
</dbReference>
<dbReference type="InterPro" id="IPR037523">
    <property type="entry name" value="VOC_core"/>
</dbReference>
<feature type="domain" description="VOC" evidence="2">
    <location>
        <begin position="15"/>
        <end position="143"/>
    </location>
</feature>
<dbReference type="PANTHER" id="PTHR43048:SF4">
    <property type="entry name" value="RING-CLEAVING DIOXYGENASE-RELATED"/>
    <property type="match status" value="1"/>
</dbReference>
<dbReference type="PANTHER" id="PTHR43048">
    <property type="entry name" value="METHYLMALONYL-COA EPIMERASE"/>
    <property type="match status" value="1"/>
</dbReference>
<name>A0A0F0LY05_9MICO</name>
<evidence type="ECO:0000256" key="1">
    <source>
        <dbReference type="ARBA" id="ARBA00022723"/>
    </source>
</evidence>
<protein>
    <submittedName>
        <fullName evidence="3">Glyoxalase-like domain protein</fullName>
    </submittedName>
</protein>
<organism evidence="3 4">
    <name type="scientific">Microbacterium ginsengisoli</name>
    <dbReference type="NCBI Taxonomy" id="400772"/>
    <lineage>
        <taxon>Bacteria</taxon>
        <taxon>Bacillati</taxon>
        <taxon>Actinomycetota</taxon>
        <taxon>Actinomycetes</taxon>
        <taxon>Micrococcales</taxon>
        <taxon>Microbacteriaceae</taxon>
        <taxon>Microbacterium</taxon>
    </lineage>
</organism>
<dbReference type="EMBL" id="JYIY01000037">
    <property type="protein sequence ID" value="KJL44387.1"/>
    <property type="molecule type" value="Genomic_DNA"/>
</dbReference>
<dbReference type="GO" id="GO:0004493">
    <property type="term" value="F:methylmalonyl-CoA epimerase activity"/>
    <property type="evidence" value="ECO:0007669"/>
    <property type="project" value="TreeGrafter"/>
</dbReference>
<reference evidence="3 4" key="1">
    <citation type="submission" date="2015-02" db="EMBL/GenBank/DDBJ databases">
        <title>Draft genome sequences of ten Microbacterium spp. with emphasis on heavy metal contaminated environments.</title>
        <authorList>
            <person name="Corretto E."/>
        </authorList>
    </citation>
    <scope>NUCLEOTIDE SEQUENCE [LARGE SCALE GENOMIC DNA]</scope>
    <source>
        <strain evidence="3 4">DSM 18659</strain>
    </source>
</reference>
<dbReference type="STRING" id="400772.RR49_00145"/>
<evidence type="ECO:0000313" key="3">
    <source>
        <dbReference type="EMBL" id="KJL44387.1"/>
    </source>
</evidence>
<evidence type="ECO:0000259" key="2">
    <source>
        <dbReference type="PROSITE" id="PS51819"/>
    </source>
</evidence>
<dbReference type="Pfam" id="PF00903">
    <property type="entry name" value="Glyoxalase"/>
    <property type="match status" value="1"/>
</dbReference>
<comment type="caution">
    <text evidence="3">The sequence shown here is derived from an EMBL/GenBank/DDBJ whole genome shotgun (WGS) entry which is preliminary data.</text>
</comment>
<dbReference type="GO" id="GO:0046872">
    <property type="term" value="F:metal ion binding"/>
    <property type="evidence" value="ECO:0007669"/>
    <property type="project" value="UniProtKB-KW"/>
</dbReference>
<accession>A0A0F0LY05</accession>
<dbReference type="PATRIC" id="fig|400772.4.peg.169"/>
<sequence>MPPPARSVEAMTSISLRFFPITADDIDAGIAFYRDGLGLELRNNVAAGDFHWVTLGVPGTDVAVVLSEPGAGRSPDDAEALHRLVAKGAIGPIVFETDDLDGVFARLTALGADLVQEPTDQPWGPRDAAFRDPAGNLIRINQAG</sequence>
<dbReference type="InterPro" id="IPR051785">
    <property type="entry name" value="MMCE/EMCE_epimerase"/>
</dbReference>
<dbReference type="SUPFAM" id="SSF54593">
    <property type="entry name" value="Glyoxalase/Bleomycin resistance protein/Dihydroxybiphenyl dioxygenase"/>
    <property type="match status" value="1"/>
</dbReference>
<dbReference type="PROSITE" id="PS51819">
    <property type="entry name" value="VOC"/>
    <property type="match status" value="1"/>
</dbReference>
<dbReference type="InterPro" id="IPR004360">
    <property type="entry name" value="Glyas_Fos-R_dOase_dom"/>
</dbReference>
<dbReference type="AlphaFoldDB" id="A0A0F0LY05"/>
<proteinExistence type="predicted"/>
<keyword evidence="4" id="KW-1185">Reference proteome</keyword>
<keyword evidence="1" id="KW-0479">Metal-binding</keyword>
<dbReference type="InterPro" id="IPR029068">
    <property type="entry name" value="Glyas_Bleomycin-R_OHBP_Dase"/>
</dbReference>
<dbReference type="Gene3D" id="3.10.180.10">
    <property type="entry name" value="2,3-Dihydroxybiphenyl 1,2-Dioxygenase, domain 1"/>
    <property type="match status" value="1"/>
</dbReference>